<sequence>MTTTTRRVAGAIAAMTAAAAVAPAVTQAAVDVTSASLTWSQTNVYDTSQPTGTFRTFLGYATNPVGGPGASNGTATVSDGATLTGPAGWAAPTAPKTVIDGTSPRGIDKTYAVGYPGAATPGTYDAATAKLSLAFTGAFTYRVHPSFFPPAGAPISIENPKVEISGTTGSLVASGQGGSTLGATSPYSDTKVFDLDLRNAFVTDHVDGSTTIANIVPSIATTTVFSTSYPVGSGPNRDPATFGAFAIRVAAPAEAAIVATPVQGPKGDTGPAGPQGPAGTAGASGVATTRIYSLAKAPFGSRTVNVAVLGRKNRPLTVGTVKGKTLKVKAALAKGTYKLQRTNRFVKQRTASVKVG</sequence>
<feature type="chain" id="PRO_5046211078" evidence="1">
    <location>
        <begin position="29"/>
        <end position="356"/>
    </location>
</feature>
<proteinExistence type="predicted"/>
<evidence type="ECO:0000313" key="3">
    <source>
        <dbReference type="EMBL" id="UUY04218.1"/>
    </source>
</evidence>
<dbReference type="InterPro" id="IPR007331">
    <property type="entry name" value="Htaa"/>
</dbReference>
<feature type="domain" description="Htaa" evidence="2">
    <location>
        <begin position="70"/>
        <end position="233"/>
    </location>
</feature>
<name>A0ABY5PHT8_9ACTN</name>
<evidence type="ECO:0000259" key="2">
    <source>
        <dbReference type="Pfam" id="PF04213"/>
    </source>
</evidence>
<feature type="signal peptide" evidence="1">
    <location>
        <begin position="1"/>
        <end position="28"/>
    </location>
</feature>
<evidence type="ECO:0000313" key="4">
    <source>
        <dbReference type="Proteomes" id="UP001058860"/>
    </source>
</evidence>
<organism evidence="3 4">
    <name type="scientific">Svornostia abyssi</name>
    <dbReference type="NCBI Taxonomy" id="2898438"/>
    <lineage>
        <taxon>Bacteria</taxon>
        <taxon>Bacillati</taxon>
        <taxon>Actinomycetota</taxon>
        <taxon>Thermoleophilia</taxon>
        <taxon>Solirubrobacterales</taxon>
        <taxon>Baekduiaceae</taxon>
        <taxon>Svornostia</taxon>
    </lineage>
</organism>
<reference evidence="4" key="1">
    <citation type="submission" date="2021-11" db="EMBL/GenBank/DDBJ databases">
        <title>Cultivation dependent microbiological survey of springs from the worlds oldest radium mine currently devoted to the extraction of radon-saturated water.</title>
        <authorList>
            <person name="Kapinusova G."/>
            <person name="Smrhova T."/>
            <person name="Strejcek M."/>
            <person name="Suman J."/>
            <person name="Jani K."/>
            <person name="Pajer P."/>
            <person name="Uhlik O."/>
        </authorList>
    </citation>
    <scope>NUCLEOTIDE SEQUENCE [LARGE SCALE GENOMIC DNA]</scope>
    <source>
        <strain evidence="4">J379</strain>
    </source>
</reference>
<protein>
    <submittedName>
        <fullName evidence="3">HtaA domain-containing protein</fullName>
    </submittedName>
</protein>
<keyword evidence="4" id="KW-1185">Reference proteome</keyword>
<evidence type="ECO:0000256" key="1">
    <source>
        <dbReference type="SAM" id="SignalP"/>
    </source>
</evidence>
<dbReference type="EMBL" id="CP088295">
    <property type="protein sequence ID" value="UUY04218.1"/>
    <property type="molecule type" value="Genomic_DNA"/>
</dbReference>
<dbReference type="Pfam" id="PF04213">
    <property type="entry name" value="HtaA"/>
    <property type="match status" value="1"/>
</dbReference>
<keyword evidence="1" id="KW-0732">Signal</keyword>
<dbReference type="Gene3D" id="1.20.5.320">
    <property type="entry name" value="6-Phosphogluconate Dehydrogenase, domain 3"/>
    <property type="match status" value="1"/>
</dbReference>
<accession>A0ABY5PHT8</accession>
<dbReference type="RefSeq" id="WP_353864710.1">
    <property type="nucleotide sequence ID" value="NZ_CP088295.1"/>
</dbReference>
<dbReference type="Proteomes" id="UP001058860">
    <property type="component" value="Chromosome"/>
</dbReference>
<gene>
    <name evidence="3" type="ORF">LRS13_01420</name>
</gene>